<dbReference type="Proteomes" id="UP000488299">
    <property type="component" value="Unassembled WGS sequence"/>
</dbReference>
<evidence type="ECO:0000256" key="1">
    <source>
        <dbReference type="ARBA" id="ARBA00004442"/>
    </source>
</evidence>
<dbReference type="GO" id="GO:0009279">
    <property type="term" value="C:cell outer membrane"/>
    <property type="evidence" value="ECO:0007669"/>
    <property type="project" value="UniProtKB-SubCell"/>
</dbReference>
<evidence type="ECO:0000256" key="5">
    <source>
        <dbReference type="SAM" id="SignalP"/>
    </source>
</evidence>
<evidence type="ECO:0000313" key="7">
    <source>
        <dbReference type="EMBL" id="KAB7730346.1"/>
    </source>
</evidence>
<evidence type="ECO:0000256" key="2">
    <source>
        <dbReference type="ARBA" id="ARBA00023136"/>
    </source>
</evidence>
<dbReference type="PRINTS" id="PR01021">
    <property type="entry name" value="OMPADOMAIN"/>
</dbReference>
<evidence type="ECO:0000259" key="6">
    <source>
        <dbReference type="PROSITE" id="PS51123"/>
    </source>
</evidence>
<dbReference type="PANTHER" id="PTHR30329:SF21">
    <property type="entry name" value="LIPOPROTEIN YIAD-RELATED"/>
    <property type="match status" value="1"/>
</dbReference>
<keyword evidence="5" id="KW-0732">Signal</keyword>
<dbReference type="InterPro" id="IPR006664">
    <property type="entry name" value="OMP_bac"/>
</dbReference>
<comment type="caution">
    <text evidence="7">The sequence shown here is derived from an EMBL/GenBank/DDBJ whole genome shotgun (WGS) entry which is preliminary data.</text>
</comment>
<dbReference type="AlphaFoldDB" id="A0A7J5TYY0"/>
<dbReference type="EMBL" id="WELI01000005">
    <property type="protein sequence ID" value="KAB7730346.1"/>
    <property type="molecule type" value="Genomic_DNA"/>
</dbReference>
<dbReference type="RefSeq" id="WP_152124936.1">
    <property type="nucleotide sequence ID" value="NZ_WELI01000005.1"/>
</dbReference>
<keyword evidence="3" id="KW-0998">Cell outer membrane</keyword>
<evidence type="ECO:0000256" key="4">
    <source>
        <dbReference type="PROSITE-ProRule" id="PRU00473"/>
    </source>
</evidence>
<dbReference type="PANTHER" id="PTHR30329">
    <property type="entry name" value="STATOR ELEMENT OF FLAGELLAR MOTOR COMPLEX"/>
    <property type="match status" value="1"/>
</dbReference>
<reference evidence="7 8" key="1">
    <citation type="submission" date="2019-10" db="EMBL/GenBank/DDBJ databases">
        <title>Rudanella paleaurantiibacter sp. nov., isolated from sludge.</title>
        <authorList>
            <person name="Xu S.Q."/>
        </authorList>
    </citation>
    <scope>NUCLEOTIDE SEQUENCE [LARGE SCALE GENOMIC DNA]</scope>
    <source>
        <strain evidence="7 8">HX-22-17</strain>
    </source>
</reference>
<evidence type="ECO:0000256" key="3">
    <source>
        <dbReference type="ARBA" id="ARBA00023237"/>
    </source>
</evidence>
<dbReference type="CDD" id="cd07185">
    <property type="entry name" value="OmpA_C-like"/>
    <property type="match status" value="1"/>
</dbReference>
<evidence type="ECO:0000313" key="8">
    <source>
        <dbReference type="Proteomes" id="UP000488299"/>
    </source>
</evidence>
<dbReference type="SUPFAM" id="SSF103088">
    <property type="entry name" value="OmpA-like"/>
    <property type="match status" value="1"/>
</dbReference>
<feature type="signal peptide" evidence="5">
    <location>
        <begin position="1"/>
        <end position="19"/>
    </location>
</feature>
<keyword evidence="2 4" id="KW-0472">Membrane</keyword>
<dbReference type="Pfam" id="PF00691">
    <property type="entry name" value="OmpA"/>
    <property type="match status" value="1"/>
</dbReference>
<sequence>MKNSFFAFLCVWVMGNAWAQSPPTRVPNRSYDGDYPLNTWSISVTPQLTRFFGDLSYGVYRGVPELGEKEILTGGVGLAVNKQLSHLFGVSVQANGGMLSGSKKPIYNAYFRTNYLQGALLASVNVKSLLLGAKRLKRLKWDVYGGIGGIWFDARVYDLTTNRLVRYSNDRDNFNSVTSGRWEGNGSVFTRELVVPVGTAFHYELSPRFDIGLDFVYNNVNTEKLDMTVGSTDPAYNNNPANIYLFRKGQSALDKYGAVGLSITYKLGRAPLRVGRDGRYDADKGRYHLRWADPADLVKPAYNPSVTEADSIAKANMPQPVDPRLYTDSDNDGVADLFDKQPRTPAGSVVSGAGVAMNLDSLLARPKTEREAGECVDVFSNVEFDTDKATLRPTSQALLRQVTELLNERPNCRAIVVGHADARASDAYNVQLSKRRVEAVKRFMTRAGLNDPSRITLEYYGEIRPAAPNSTRTGLQANRRVEIRIEPMSDMRSRYPAGFRK</sequence>
<dbReference type="PROSITE" id="PS51123">
    <property type="entry name" value="OMPA_2"/>
    <property type="match status" value="1"/>
</dbReference>
<accession>A0A7J5TYY0</accession>
<dbReference type="InterPro" id="IPR006665">
    <property type="entry name" value="OmpA-like"/>
</dbReference>
<proteinExistence type="predicted"/>
<dbReference type="Gene3D" id="3.30.1330.60">
    <property type="entry name" value="OmpA-like domain"/>
    <property type="match status" value="1"/>
</dbReference>
<organism evidence="7 8">
    <name type="scientific">Rudanella paleaurantiibacter</name>
    <dbReference type="NCBI Taxonomy" id="2614655"/>
    <lineage>
        <taxon>Bacteria</taxon>
        <taxon>Pseudomonadati</taxon>
        <taxon>Bacteroidota</taxon>
        <taxon>Cytophagia</taxon>
        <taxon>Cytophagales</taxon>
        <taxon>Cytophagaceae</taxon>
        <taxon>Rudanella</taxon>
    </lineage>
</organism>
<feature type="chain" id="PRO_5029494195" evidence="5">
    <location>
        <begin position="20"/>
        <end position="501"/>
    </location>
</feature>
<dbReference type="InterPro" id="IPR050330">
    <property type="entry name" value="Bact_OuterMem_StrucFunc"/>
</dbReference>
<dbReference type="InterPro" id="IPR036737">
    <property type="entry name" value="OmpA-like_sf"/>
</dbReference>
<name>A0A7J5TYY0_9BACT</name>
<comment type="subcellular location">
    <subcellularLocation>
        <location evidence="1">Cell outer membrane</location>
    </subcellularLocation>
</comment>
<gene>
    <name evidence="7" type="ORF">F5984_14395</name>
</gene>
<protein>
    <submittedName>
        <fullName evidence="7">OmpA family protein</fullName>
    </submittedName>
</protein>
<keyword evidence="8" id="KW-1185">Reference proteome</keyword>
<feature type="domain" description="OmpA-like" evidence="6">
    <location>
        <begin position="371"/>
        <end position="489"/>
    </location>
</feature>